<reference evidence="1 2" key="1">
    <citation type="journal article" date="2011" name="J. Bacteriol.">
        <title>Complete genome sequence of the plant growth-promoting endophyte Burkholderia phytofirmans strain PsJN.</title>
        <authorList>
            <person name="Weilharter A."/>
            <person name="Mitter B."/>
            <person name="Shin M.V."/>
            <person name="Chain P.S."/>
            <person name="Nowak J."/>
            <person name="Sessitsch A."/>
        </authorList>
    </citation>
    <scope>NUCLEOTIDE SEQUENCE [LARGE SCALE GENOMIC DNA]</scope>
    <source>
        <strain evidence="2">DSM 17436 / LMG 22146 / PsJN</strain>
    </source>
</reference>
<sequence>MSRKPFGATQARRAKALFLPMPRADADRVILQHRTALEAVRAGYADAGLARRLFTTILLTRYLTEEGHGLLDLGLLDEAEQMLSTALDNGEDRGDWNFPPALIDLLSRIVNEHDRQLRETRLQAIVRASERLDRLIGSNKRERPDTPGTES</sequence>
<dbReference type="Proteomes" id="UP000001739">
    <property type="component" value="Chromosome 1"/>
</dbReference>
<dbReference type="AlphaFoldDB" id="B2T0T1"/>
<dbReference type="eggNOG" id="ENOG5031765">
    <property type="taxonomic scope" value="Bacteria"/>
</dbReference>
<dbReference type="RefSeq" id="WP_012431300.1">
    <property type="nucleotide sequence ID" value="NC_010681.1"/>
</dbReference>
<dbReference type="KEGG" id="bpy:Bphyt_0221"/>
<evidence type="ECO:0000313" key="1">
    <source>
        <dbReference type="EMBL" id="ACD14651.1"/>
    </source>
</evidence>
<evidence type="ECO:0000313" key="2">
    <source>
        <dbReference type="Proteomes" id="UP000001739"/>
    </source>
</evidence>
<dbReference type="HOGENOM" id="CLU_109720_2_0_4"/>
<organism evidence="1 2">
    <name type="scientific">Paraburkholderia phytofirmans (strain DSM 17436 / LMG 22146 / PsJN)</name>
    <name type="common">Burkholderia phytofirmans</name>
    <dbReference type="NCBI Taxonomy" id="398527"/>
    <lineage>
        <taxon>Bacteria</taxon>
        <taxon>Pseudomonadati</taxon>
        <taxon>Pseudomonadota</taxon>
        <taxon>Betaproteobacteria</taxon>
        <taxon>Burkholderiales</taxon>
        <taxon>Burkholderiaceae</taxon>
        <taxon>Paraburkholderia</taxon>
    </lineage>
</organism>
<dbReference type="OrthoDB" id="9036076at2"/>
<accession>B2T0T1</accession>
<proteinExistence type="predicted"/>
<protein>
    <submittedName>
        <fullName evidence="1">Transcriptional regulator, fis family</fullName>
    </submittedName>
</protein>
<dbReference type="EMBL" id="CP001052">
    <property type="protein sequence ID" value="ACD14651.1"/>
    <property type="molecule type" value="Genomic_DNA"/>
</dbReference>
<gene>
    <name evidence="1" type="ordered locus">Bphyt_0221</name>
</gene>
<name>B2T0T1_PARPJ</name>